<comment type="caution">
    <text evidence="1">The sequence shown here is derived from an EMBL/GenBank/DDBJ whole genome shotgun (WGS) entry which is preliminary data.</text>
</comment>
<dbReference type="PATRIC" id="fig|1719120.3.peg.961"/>
<dbReference type="EMBL" id="LKCM01000078">
    <property type="protein sequence ID" value="KPQ44522.1"/>
    <property type="molecule type" value="Genomic_DNA"/>
</dbReference>
<evidence type="ECO:0000313" key="2">
    <source>
        <dbReference type="Proteomes" id="UP000050360"/>
    </source>
</evidence>
<name>A0A0N8KRC1_9EURY</name>
<dbReference type="Proteomes" id="UP000050360">
    <property type="component" value="Unassembled WGS sequence"/>
</dbReference>
<gene>
    <name evidence="1" type="ORF">MPEBLZ_00889</name>
</gene>
<sequence>MITADEVKKAARNKGFPAGVVEKDYALTWLLYGVYNSELKDVLAFKGGTALSKVYFPKFWRLSEDLDFTLTKEIRPEEIESMLKNGLNLLNEKTGMNFNIASFHSNPDHAIAAIQFTGSLGKNVIRMDISITEMLVTELLKMEKADDYSDSISFTILVYSLDEIFLEKLRSIIQRGKSRDYFDVWMLLNKKKFDKSKIKYLFLEKCKFKKINPDYEMFFDETKLNEARDFWGKGLGRLMKEIPVFDTIIADLRKELEFLK</sequence>
<evidence type="ECO:0008006" key="3">
    <source>
        <dbReference type="Google" id="ProtNLM"/>
    </source>
</evidence>
<dbReference type="AlphaFoldDB" id="A0A0N8KRC1"/>
<evidence type="ECO:0000313" key="1">
    <source>
        <dbReference type="EMBL" id="KPQ44522.1"/>
    </source>
</evidence>
<dbReference type="Pfam" id="PF08843">
    <property type="entry name" value="AbiEii"/>
    <property type="match status" value="1"/>
</dbReference>
<organism evidence="1 2">
    <name type="scientific">Candidatus Methanoperedens nitratireducens</name>
    <dbReference type="NCBI Taxonomy" id="1392998"/>
    <lineage>
        <taxon>Archaea</taxon>
        <taxon>Methanobacteriati</taxon>
        <taxon>Methanobacteriota</taxon>
        <taxon>Stenosarchaea group</taxon>
        <taxon>Methanomicrobia</taxon>
        <taxon>Methanosarcinales</taxon>
        <taxon>ANME-2 cluster</taxon>
        <taxon>Candidatus Methanoperedentaceae</taxon>
        <taxon>Candidatus Methanoperedens</taxon>
    </lineage>
</organism>
<proteinExistence type="predicted"/>
<dbReference type="Gene3D" id="3.10.450.620">
    <property type="entry name" value="JHP933, nucleotidyltransferase-like core domain"/>
    <property type="match status" value="1"/>
</dbReference>
<reference evidence="1 2" key="1">
    <citation type="submission" date="2015-09" db="EMBL/GenBank/DDBJ databases">
        <title>A metagenomics-based metabolic model of nitrate-dependent anaerobic oxidation of methane by Methanoperedens-like archaea.</title>
        <authorList>
            <person name="Arshad A."/>
            <person name="Speth D.R."/>
            <person name="De Graaf R.M."/>
            <person name="Op Den Camp H.J."/>
            <person name="Jetten M.S."/>
            <person name="Welte C.U."/>
        </authorList>
    </citation>
    <scope>NUCLEOTIDE SEQUENCE [LARGE SCALE GENOMIC DNA]</scope>
</reference>
<protein>
    <recommendedName>
        <fullName evidence="3">Nucleotidyl transferase AbiEii toxin, Type IV TA system</fullName>
    </recommendedName>
</protein>
<dbReference type="InterPro" id="IPR014942">
    <property type="entry name" value="AbiEii"/>
</dbReference>
<accession>A0A0N8KRC1</accession>